<dbReference type="STRING" id="857342.A0A2T3B746"/>
<gene>
    <name evidence="1" type="ORF">M430DRAFT_34378</name>
</gene>
<evidence type="ECO:0000313" key="2">
    <source>
        <dbReference type="Proteomes" id="UP000241818"/>
    </source>
</evidence>
<dbReference type="CDD" id="cd09917">
    <property type="entry name" value="F-box_SF"/>
    <property type="match status" value="1"/>
</dbReference>
<sequence length="299" mass="35012">MANLLFLVSQYEILEKIAQYLSTLDLFHLASTCSELYTNIRQNESIFEHLKCLALCDGNGLKARQEFRSLYGLCEGLDFARGKWGRAVYDEELEVRVWNLKCDAVNALPCLRCRVNVCEECRYVPRVRDTPPWRSRRRPHLDPALQSHTIICYCTVCDEKVERNLPPYLSDTCDCDQYTRWICLPCKLKEELPNQEYFRTRTKGSYEWDGDPNEGMWLDDNQDERAFWCPCGERAPKDGNIRCAWCMRKHKHRDTWFQEDASKIPFFDDDPCYPKIVLDPQTADQIMYPNLGYTGAIAP</sequence>
<dbReference type="EMBL" id="KZ679009">
    <property type="protein sequence ID" value="PSS22553.1"/>
    <property type="molecule type" value="Genomic_DNA"/>
</dbReference>
<evidence type="ECO:0008006" key="3">
    <source>
        <dbReference type="Google" id="ProtNLM"/>
    </source>
</evidence>
<name>A0A2T3B746_AMORE</name>
<organism evidence="1 2">
    <name type="scientific">Amorphotheca resinae ATCC 22711</name>
    <dbReference type="NCBI Taxonomy" id="857342"/>
    <lineage>
        <taxon>Eukaryota</taxon>
        <taxon>Fungi</taxon>
        <taxon>Dikarya</taxon>
        <taxon>Ascomycota</taxon>
        <taxon>Pezizomycotina</taxon>
        <taxon>Leotiomycetes</taxon>
        <taxon>Helotiales</taxon>
        <taxon>Amorphothecaceae</taxon>
        <taxon>Amorphotheca</taxon>
    </lineage>
</organism>
<keyword evidence="2" id="KW-1185">Reference proteome</keyword>
<proteinExistence type="predicted"/>
<dbReference type="RefSeq" id="XP_024722708.1">
    <property type="nucleotide sequence ID" value="XM_024866538.1"/>
</dbReference>
<accession>A0A2T3B746</accession>
<dbReference type="Proteomes" id="UP000241818">
    <property type="component" value="Unassembled WGS sequence"/>
</dbReference>
<dbReference type="OrthoDB" id="3678990at2759"/>
<dbReference type="InParanoid" id="A0A2T3B746"/>
<reference evidence="1 2" key="1">
    <citation type="journal article" date="2018" name="New Phytol.">
        <title>Comparative genomics and transcriptomics depict ericoid mycorrhizal fungi as versatile saprotrophs and plant mutualists.</title>
        <authorList>
            <person name="Martino E."/>
            <person name="Morin E."/>
            <person name="Grelet G.A."/>
            <person name="Kuo A."/>
            <person name="Kohler A."/>
            <person name="Daghino S."/>
            <person name="Barry K.W."/>
            <person name="Cichocki N."/>
            <person name="Clum A."/>
            <person name="Dockter R.B."/>
            <person name="Hainaut M."/>
            <person name="Kuo R.C."/>
            <person name="LaButti K."/>
            <person name="Lindahl B.D."/>
            <person name="Lindquist E.A."/>
            <person name="Lipzen A."/>
            <person name="Khouja H.R."/>
            <person name="Magnuson J."/>
            <person name="Murat C."/>
            <person name="Ohm R.A."/>
            <person name="Singer S.W."/>
            <person name="Spatafora J.W."/>
            <person name="Wang M."/>
            <person name="Veneault-Fourrey C."/>
            <person name="Henrissat B."/>
            <person name="Grigoriev I.V."/>
            <person name="Martin F.M."/>
            <person name="Perotto S."/>
        </authorList>
    </citation>
    <scope>NUCLEOTIDE SEQUENCE [LARGE SCALE GENOMIC DNA]</scope>
    <source>
        <strain evidence="1 2">ATCC 22711</strain>
    </source>
</reference>
<dbReference type="AlphaFoldDB" id="A0A2T3B746"/>
<evidence type="ECO:0000313" key="1">
    <source>
        <dbReference type="EMBL" id="PSS22553.1"/>
    </source>
</evidence>
<dbReference type="GeneID" id="36574619"/>
<protein>
    <recommendedName>
        <fullName evidence="3">F-box domain-containing protein</fullName>
    </recommendedName>
</protein>